<dbReference type="PANTHER" id="PTHR36203">
    <property type="entry name" value="ASCORBATE-SPECIFIC PTS SYSTEM EIIA COMPONENT"/>
    <property type="match status" value="1"/>
</dbReference>
<evidence type="ECO:0000313" key="12">
    <source>
        <dbReference type="EMBL" id="QKS72674.1"/>
    </source>
</evidence>
<comment type="function">
    <text evidence="8">The phosphoenolpyruvate-dependent sugar phosphotransferase system (sugar PTS), a major carbohydrate active transport system, catalyzes the phosphorylation of incoming sugar substrates concomitantly with their translocation across the cell membrane. The enzyme II UlaABC PTS system is involved in ascorbate transport.</text>
</comment>
<dbReference type="Pfam" id="PF00359">
    <property type="entry name" value="PTS_EIIA_2"/>
    <property type="match status" value="1"/>
</dbReference>
<feature type="domain" description="PTS EIIA type-2" evidence="11">
    <location>
        <begin position="4"/>
        <end position="150"/>
    </location>
</feature>
<reference evidence="13" key="1">
    <citation type="submission" date="2019-07" db="EMBL/GenBank/DDBJ databases">
        <title>Bacillus alkalisoli sp. nov. isolated from saline soil.</title>
        <authorList>
            <person name="Sun J.-Q."/>
            <person name="Xu L."/>
        </authorList>
    </citation>
    <scope>NUCLEOTIDE SEQUENCE [LARGE SCALE GENOMIC DNA]</scope>
    <source>
        <strain evidence="13">M4U3P1</strain>
    </source>
</reference>
<protein>
    <recommendedName>
        <fullName evidence="9">Ascorbate-specific PTS system EIIA component</fullName>
    </recommendedName>
    <alternativeName>
        <fullName evidence="10">Ascorbate-specific phosphotransferase enzyme IIA component</fullName>
    </alternativeName>
</protein>
<evidence type="ECO:0000259" key="11">
    <source>
        <dbReference type="PROSITE" id="PS51094"/>
    </source>
</evidence>
<dbReference type="PROSITE" id="PS51094">
    <property type="entry name" value="PTS_EIIA_TYPE_2"/>
    <property type="match status" value="1"/>
</dbReference>
<keyword evidence="4" id="KW-0597">Phosphoprotein</keyword>
<keyword evidence="5" id="KW-0808">Transferase</keyword>
<dbReference type="InterPro" id="IPR051351">
    <property type="entry name" value="Ascorbate-PTS_EIIA_comp"/>
</dbReference>
<accession>A0A859FIQ7</accession>
<name>A0A859FIQ7_9BACI</name>
<keyword evidence="2" id="KW-0813">Transport</keyword>
<gene>
    <name evidence="12" type="ORF">FLK61_39360</name>
</gene>
<dbReference type="InterPro" id="IPR002178">
    <property type="entry name" value="PTS_EIIA_type-2_dom"/>
</dbReference>
<dbReference type="SUPFAM" id="SSF55804">
    <property type="entry name" value="Phoshotransferase/anion transport protein"/>
    <property type="match status" value="1"/>
</dbReference>
<organism evidence="12 13">
    <name type="scientific">Paenalkalicoccus suaedae</name>
    <dbReference type="NCBI Taxonomy" id="2592382"/>
    <lineage>
        <taxon>Bacteria</taxon>
        <taxon>Bacillati</taxon>
        <taxon>Bacillota</taxon>
        <taxon>Bacilli</taxon>
        <taxon>Bacillales</taxon>
        <taxon>Bacillaceae</taxon>
        <taxon>Paenalkalicoccus</taxon>
    </lineage>
</organism>
<keyword evidence="7" id="KW-0418">Kinase</keyword>
<evidence type="ECO:0000313" key="13">
    <source>
        <dbReference type="Proteomes" id="UP000318138"/>
    </source>
</evidence>
<sequence length="151" mass="16651">MSKYVLQEERIQWRDSAMSWQEAIKISAAPLLQEGVIKDSYVDAMITNIKELGPYILIAPKVALPHARPENGVNEAGFSLTVFKDPVIFPAKTNGAGEEANLFICLAAVDSESHLSMLQKISGWLSDEKTLQNLTKASSQEEVSRIVASFQ</sequence>
<dbReference type="KEGG" id="psua:FLK61_39360"/>
<dbReference type="CDD" id="cd00211">
    <property type="entry name" value="PTS_IIA_fru"/>
    <property type="match status" value="1"/>
</dbReference>
<dbReference type="InterPro" id="IPR016152">
    <property type="entry name" value="PTrfase/Anion_transptr"/>
</dbReference>
<dbReference type="GO" id="GO:0016301">
    <property type="term" value="F:kinase activity"/>
    <property type="evidence" value="ECO:0007669"/>
    <property type="project" value="UniProtKB-KW"/>
</dbReference>
<evidence type="ECO:0000256" key="3">
    <source>
        <dbReference type="ARBA" id="ARBA00022490"/>
    </source>
</evidence>
<dbReference type="AlphaFoldDB" id="A0A859FIQ7"/>
<keyword evidence="13" id="KW-1185">Reference proteome</keyword>
<evidence type="ECO:0000256" key="4">
    <source>
        <dbReference type="ARBA" id="ARBA00022553"/>
    </source>
</evidence>
<dbReference type="PROSITE" id="PS00372">
    <property type="entry name" value="PTS_EIIA_TYPE_2_HIS"/>
    <property type="match status" value="1"/>
</dbReference>
<evidence type="ECO:0000256" key="8">
    <source>
        <dbReference type="ARBA" id="ARBA00037387"/>
    </source>
</evidence>
<dbReference type="Gene3D" id="3.40.930.10">
    <property type="entry name" value="Mannitol-specific EII, Chain A"/>
    <property type="match status" value="1"/>
</dbReference>
<evidence type="ECO:0000256" key="2">
    <source>
        <dbReference type="ARBA" id="ARBA00022448"/>
    </source>
</evidence>
<evidence type="ECO:0000256" key="10">
    <source>
        <dbReference type="ARBA" id="ARBA00042072"/>
    </source>
</evidence>
<evidence type="ECO:0000256" key="9">
    <source>
        <dbReference type="ARBA" id="ARBA00041175"/>
    </source>
</evidence>
<dbReference type="GO" id="GO:0005737">
    <property type="term" value="C:cytoplasm"/>
    <property type="evidence" value="ECO:0007669"/>
    <property type="project" value="UniProtKB-SubCell"/>
</dbReference>
<evidence type="ECO:0000256" key="6">
    <source>
        <dbReference type="ARBA" id="ARBA00022683"/>
    </source>
</evidence>
<comment type="subcellular location">
    <subcellularLocation>
        <location evidence="1">Cytoplasm</location>
    </subcellularLocation>
</comment>
<dbReference type="EMBL" id="CP041372">
    <property type="protein sequence ID" value="QKS72674.1"/>
    <property type="molecule type" value="Genomic_DNA"/>
</dbReference>
<evidence type="ECO:0000256" key="7">
    <source>
        <dbReference type="ARBA" id="ARBA00022777"/>
    </source>
</evidence>
<keyword evidence="3" id="KW-0963">Cytoplasm</keyword>
<dbReference type="RefSeq" id="WP_176010644.1">
    <property type="nucleotide sequence ID" value="NZ_CP041372.2"/>
</dbReference>
<keyword evidence="6" id="KW-0598">Phosphotransferase system</keyword>
<keyword evidence="12" id="KW-0762">Sugar transport</keyword>
<proteinExistence type="predicted"/>
<dbReference type="Proteomes" id="UP000318138">
    <property type="component" value="Chromosome"/>
</dbReference>
<evidence type="ECO:0000256" key="5">
    <source>
        <dbReference type="ARBA" id="ARBA00022679"/>
    </source>
</evidence>
<dbReference type="PANTHER" id="PTHR36203:SF1">
    <property type="entry name" value="ASCORBATE-SPECIFIC PTS SYSTEM EIIA COMPONENT"/>
    <property type="match status" value="1"/>
</dbReference>
<dbReference type="GO" id="GO:0009401">
    <property type="term" value="P:phosphoenolpyruvate-dependent sugar phosphotransferase system"/>
    <property type="evidence" value="ECO:0007669"/>
    <property type="project" value="UniProtKB-KW"/>
</dbReference>
<evidence type="ECO:0000256" key="1">
    <source>
        <dbReference type="ARBA" id="ARBA00004496"/>
    </source>
</evidence>